<dbReference type="Gene3D" id="3.40.50.300">
    <property type="entry name" value="P-loop containing nucleotide triphosphate hydrolases"/>
    <property type="match status" value="1"/>
</dbReference>
<dbReference type="InterPro" id="IPR003439">
    <property type="entry name" value="ABC_transporter-like_ATP-bd"/>
</dbReference>
<evidence type="ECO:0000256" key="3">
    <source>
        <dbReference type="ARBA" id="ARBA00022448"/>
    </source>
</evidence>
<gene>
    <name evidence="10" type="primary">oppD_9</name>
    <name evidence="10" type="ORF">LMG3458_05022</name>
</gene>
<dbReference type="InterPro" id="IPR003593">
    <property type="entry name" value="AAA+_ATPase"/>
</dbReference>
<keyword evidence="6 10" id="KW-0067">ATP-binding</keyword>
<keyword evidence="3" id="KW-0813">Transport</keyword>
<comment type="subcellular location">
    <subcellularLocation>
        <location evidence="1">Cell inner membrane</location>
        <topology evidence="1">Peripheral membrane protein</topology>
    </subcellularLocation>
</comment>
<dbReference type="SMART" id="SM00382">
    <property type="entry name" value="AAA"/>
    <property type="match status" value="1"/>
</dbReference>
<dbReference type="RefSeq" id="WP_175195007.1">
    <property type="nucleotide sequence ID" value="NZ_CADIJO010000023.1"/>
</dbReference>
<feature type="region of interest" description="Disordered" evidence="8">
    <location>
        <begin position="269"/>
        <end position="294"/>
    </location>
</feature>
<dbReference type="CDD" id="cd03257">
    <property type="entry name" value="ABC_NikE_OppD_transporters"/>
    <property type="match status" value="1"/>
</dbReference>
<dbReference type="GO" id="GO:0005524">
    <property type="term" value="F:ATP binding"/>
    <property type="evidence" value="ECO:0007669"/>
    <property type="project" value="UniProtKB-KW"/>
</dbReference>
<dbReference type="Pfam" id="PF08352">
    <property type="entry name" value="oligo_HPY"/>
    <property type="match status" value="1"/>
</dbReference>
<dbReference type="PROSITE" id="PS50893">
    <property type="entry name" value="ABC_TRANSPORTER_2"/>
    <property type="match status" value="1"/>
</dbReference>
<evidence type="ECO:0000256" key="8">
    <source>
        <dbReference type="SAM" id="MobiDB-lite"/>
    </source>
</evidence>
<dbReference type="GO" id="GO:0016887">
    <property type="term" value="F:ATP hydrolysis activity"/>
    <property type="evidence" value="ECO:0007669"/>
    <property type="project" value="InterPro"/>
</dbReference>
<dbReference type="SUPFAM" id="SSF52540">
    <property type="entry name" value="P-loop containing nucleoside triphosphate hydrolases"/>
    <property type="match status" value="1"/>
</dbReference>
<dbReference type="Proteomes" id="UP000494111">
    <property type="component" value="Unassembled WGS sequence"/>
</dbReference>
<protein>
    <submittedName>
        <fullName evidence="10">Oligopeptide transport ATP-binding protein OppD</fullName>
    </submittedName>
</protein>
<dbReference type="FunFam" id="3.40.50.300:FF:000016">
    <property type="entry name" value="Oligopeptide ABC transporter ATP-binding component"/>
    <property type="match status" value="1"/>
</dbReference>
<name>A0A6S7AJ94_9BURK</name>
<dbReference type="GO" id="GO:0015833">
    <property type="term" value="P:peptide transport"/>
    <property type="evidence" value="ECO:0007669"/>
    <property type="project" value="InterPro"/>
</dbReference>
<dbReference type="InterPro" id="IPR050388">
    <property type="entry name" value="ABC_Ni/Peptide_Import"/>
</dbReference>
<dbReference type="InterPro" id="IPR013563">
    <property type="entry name" value="Oligopep_ABC_C"/>
</dbReference>
<keyword evidence="7" id="KW-0472">Membrane</keyword>
<evidence type="ECO:0000256" key="7">
    <source>
        <dbReference type="ARBA" id="ARBA00023136"/>
    </source>
</evidence>
<accession>A0A6S7AJ94</accession>
<evidence type="ECO:0000313" key="10">
    <source>
        <dbReference type="EMBL" id="CAB3733023.1"/>
    </source>
</evidence>
<dbReference type="Pfam" id="PF00005">
    <property type="entry name" value="ABC_tran"/>
    <property type="match status" value="1"/>
</dbReference>
<dbReference type="GO" id="GO:0055085">
    <property type="term" value="P:transmembrane transport"/>
    <property type="evidence" value="ECO:0007669"/>
    <property type="project" value="UniProtKB-ARBA"/>
</dbReference>
<evidence type="ECO:0000256" key="4">
    <source>
        <dbReference type="ARBA" id="ARBA00022475"/>
    </source>
</evidence>
<dbReference type="AlphaFoldDB" id="A0A6S7AJ94"/>
<keyword evidence="5" id="KW-0547">Nucleotide-binding</keyword>
<dbReference type="NCBIfam" id="TIGR01727">
    <property type="entry name" value="oligo_HPY"/>
    <property type="match status" value="1"/>
</dbReference>
<dbReference type="PANTHER" id="PTHR43297:SF2">
    <property type="entry name" value="DIPEPTIDE TRANSPORT ATP-BINDING PROTEIN DPPD"/>
    <property type="match status" value="1"/>
</dbReference>
<comment type="similarity">
    <text evidence="2">Belongs to the ABC transporter superfamily.</text>
</comment>
<evidence type="ECO:0000256" key="5">
    <source>
        <dbReference type="ARBA" id="ARBA00022741"/>
    </source>
</evidence>
<reference evidence="10 11" key="1">
    <citation type="submission" date="2020-04" db="EMBL/GenBank/DDBJ databases">
        <authorList>
            <person name="De Canck E."/>
        </authorList>
    </citation>
    <scope>NUCLEOTIDE SEQUENCE [LARGE SCALE GENOMIC DNA]</scope>
    <source>
        <strain evidence="10 11">LMG 3458</strain>
    </source>
</reference>
<evidence type="ECO:0000256" key="1">
    <source>
        <dbReference type="ARBA" id="ARBA00004417"/>
    </source>
</evidence>
<sequence length="294" mass="31212">MTRASDVLLTVRNLTVDFDTAHGTVAAVKGVDLTLAHGEVVCLVGESGSGKSVTGFSLMGLVDPPGRVAADAMLFDGRDLLRASEREKDALRGKDIAMVFQEPMTALNPGRTVGSQIAEVLRIHGVLGRRAAWERAVALLDRVGIREPAQRARAYPHELSGGMRQRVMIAIACALTPKLIIADEPTTALDVTVQAQVLQLLFSIQAETGAAVLFITHDLGVVAEIADRVVVMQAGRVVETGEVTQIFNQPRHPYTQALLAAVPDVDAPRDPARRLAPKVGELAAPDVSAEGATP</sequence>
<keyword evidence="4" id="KW-1003">Cell membrane</keyword>
<dbReference type="InterPro" id="IPR027417">
    <property type="entry name" value="P-loop_NTPase"/>
</dbReference>
<organism evidence="10 11">
    <name type="scientific">Achromobacter deleyi</name>
    <dbReference type="NCBI Taxonomy" id="1353891"/>
    <lineage>
        <taxon>Bacteria</taxon>
        <taxon>Pseudomonadati</taxon>
        <taxon>Pseudomonadota</taxon>
        <taxon>Betaproteobacteria</taxon>
        <taxon>Burkholderiales</taxon>
        <taxon>Alcaligenaceae</taxon>
        <taxon>Achromobacter</taxon>
    </lineage>
</organism>
<evidence type="ECO:0000313" key="11">
    <source>
        <dbReference type="Proteomes" id="UP000494111"/>
    </source>
</evidence>
<proteinExistence type="inferred from homology"/>
<dbReference type="PANTHER" id="PTHR43297">
    <property type="entry name" value="OLIGOPEPTIDE TRANSPORT ATP-BINDING PROTEIN APPD"/>
    <property type="match status" value="1"/>
</dbReference>
<evidence type="ECO:0000256" key="6">
    <source>
        <dbReference type="ARBA" id="ARBA00022840"/>
    </source>
</evidence>
<evidence type="ECO:0000259" key="9">
    <source>
        <dbReference type="PROSITE" id="PS50893"/>
    </source>
</evidence>
<evidence type="ECO:0000256" key="2">
    <source>
        <dbReference type="ARBA" id="ARBA00005417"/>
    </source>
</evidence>
<feature type="domain" description="ABC transporter" evidence="9">
    <location>
        <begin position="11"/>
        <end position="259"/>
    </location>
</feature>
<dbReference type="EMBL" id="CADIJO010000023">
    <property type="protein sequence ID" value="CAB3733023.1"/>
    <property type="molecule type" value="Genomic_DNA"/>
</dbReference>
<dbReference type="GO" id="GO:0005886">
    <property type="term" value="C:plasma membrane"/>
    <property type="evidence" value="ECO:0007669"/>
    <property type="project" value="UniProtKB-SubCell"/>
</dbReference>